<dbReference type="InterPro" id="IPR001434">
    <property type="entry name" value="OmcB-like_DUF11"/>
</dbReference>
<feature type="domain" description="DUF11" evidence="2">
    <location>
        <begin position="2703"/>
        <end position="2807"/>
    </location>
</feature>
<sequence>MKRLYTKDFFISENPNFLIKKIRFAYQFASCLLLLFILFAQNSFGQVQATGGTGIYRNNIYWLNFTGLNMAAGESKTFTFTVSGITITAIIDNVSFTQGGTNPRLIPYVSGSYFEDRLNRLYNIGGNGSSNTLVNAIRTNNNGADADFRIRTYATVNGQKADIGLVFGNAESDAPSEYTQGNTNGDKWKLLETFVDNQNDQPGPGDGRRITFLANDQTVRLQCNQNAALLYTQKTLTDLNNPLTINAHIESGGLTAMALGVMAYSEIGDAPASYGSPTHTLTPLVTGGDNPNPGSTSPVYIANPPSGSSLITTGTVAKPQTPKLGLIAGDFDPATFVLGTNADADNKNGENDEDGIASFAPLPVNATTYSVTATVGNTSGGNANLVGWIDFNRNGTFEPSEGASVTVPNNATTATLTWTGLTGLVSGQTYARFRISTTPALTTSTPTSVISNGEVEDYTLQIIPLDFGDAPVSYKTLLADNGPRHVIDNRIIIGKTIDGEPDGQPVAAGADANGTNGDGLDEDGFTTLPVLTASSTTYSLTVPVTNTTGVTAKLVGWVDFNKNGVFDPSEGVVVNVPNNATSAVLSWSGLSNLTAGITYARLRLSTDNLTTSSVVGAASNGEVEDYSLIIQPSYDLGVTKTVLPTTATAGQPLTYTIVLKNNGPSPVLATDVITLTDNLPAGFTATAYTPTAGTTYNSSNGSWTGLTLANGQSATLTITGNVASTASGSLSNTATVTNPTGITDPNLTNNTATVVAPVNRDIDLSVTKSSSPKPVIAGQTLTYTITLSNNGPGALLAADVVTLTDNLPAGFTASTYTAAKGTFDKATGNWTGLTLDNGQNTTLTIVGTVAATSTGSLSNTVSVTAPTGTNDKVPGNNTATETTPIARQIDFSLTKTASPSPVAAGQNLTYTLTLKNNGISSLLASDIVSVVDNLPAGFTASSYTPSTGTYTSSNGNWTGLTLANGQSATLVIAGSLSSTVATGTLTNTATVTAPTGITDPDLTNNTATNTINTTRVMDLGVSKTASPNPAVTGQALTYTITLTNSGPSALVAADVIQVVDNLPAGFTASTYTPATGTYTSSNGNWTGLTLASGQSTTLTIAGTVAANASGSLSNTVSVVVPTGVTDPTPGNNTATITTPVSRVIDLGVTKTSVPKPPVAGQTVTYTITLSNNGTGSLLAADVVTLTDNLPAGFTASSFVPSAGTYTSANGNWTGLTLTSGQTATLTITGTVAPTASGSLSNTVTVAPPTGVTDPTPGNNTATDVGTISRVIDFGVVKTASPTTATAGNALTYTITLTNNGPSTLATADVLTLTDNLPAGFTASGYTPATGTYTSSNGNWTGLTLASGQSTTLTITGTVAPGATGTLTNTATVTSPPGITDPTPGNNTSTVITNITSKPVLTITKLGAAGLTAGNVASYTLNIANTGSSNAVGASITDVVPSALTNVSWTSTVAGAAAITTGATGTGNNVSLTANIPAGAANTISVTITGTVNPGATGSISNTATVTPAEPAGTGSNSTVNSNITSTSGVVVTKTGPSTATAGNQITYQVAISNNGPSNATGVQIADAVPATLSNVSWTTQLVGTAAVTTGATGTGNNVSVTANVPAGTSNKVLVVITGTIDPAFAGNITNNAIATPQEPGSTPVNAQAVTTVTKVPAFTITKSGQATALAGNTIVYTITAKNNGPSNSVNTVLTDAVPAAITGVSWTATTTGGTALINSGATGTGNAINVNANFAAGSTIQIVVSGTIASNASGTITNTATATPAEPGTTPVTSTAVNTTITAQSGLTIVKSVTPAINSGNNVTYTVTVGNNGPSDAIAAHVQDAIPASILNTTWTSVVQGAAAITSGATGTGNTLDARANIPAGAANKIIFTITGKSDPAFNGTISNTASVTATEPSSPSPSSTVNTIASRTPVVSITKNGPAAINAGETITYTLNVTNTSASDALNLAIADAVPATITGVNWTATTAGNAQVTGALTGTGNTISINGNVAAGTGNQITITVTGKVAAGFSGTLTNTATVTPAETGTSPASATATTNVTRIPVLSIQKNGPASLSAGQAITYTIAVKNISQANAIASVITDAIPASILNPSWTTTTTGTATVTAGATGTGNNLSVTGNIGGNSTDQILITITGTVNPAATANISNSATVTPAETGAVPQTAGPVITTITKTPSVSLTKMGPATANAGETVTYVLNAVNNGPSNATALVITDAVPVELTNVTWTANASGTSSVVTGNGTGNNISVTGNLNVGNTNNIQITVTGQLSAGQANTTINNTATATPSEPGISPVNSNKVSTIIGNKTALTISKSGPSSVNAGEQVTYNLTISNNGPSNAVNAIITDQITSGLTNVTWKATQTGTATISAGATGTGNAVSVTGSIPAGTANQINVLISGKLDAGFTGTSFSNTATITPAEAGNNPVTSNTVTTTVTKTSDLRILKSGAATAVAGQPITYTISVKNAGPSDVVGARVQDVIPAQILNPVWTVVASGTSGATPTNNSGNVDLLATLKANATDSLLITINGTLDPLFAGTTVTNTATATPPAGVTDPTPATSTVTTTTSRSANVRIVKSGPADAGAGQQVQYTLNITNAGPSTALAVDIEDAIPSQILDPSWTATASGGAVISTASGTGNVSLTADVPSGAGMVQVVVTGTASPALTDGTAFSNTATITSTVVPDPETANNTSTVTTNINNTPNFRVSKSGPATANIGDPITYKIIVSNAGTGDITNALITDNVPEDVQVTSWTAVAIGGATITGAGSGNTGTISTSGDILNGPANTIEVTVNGIVVDKGHTQFTNTVNVTSGTTNSSSVTTSINKSTDLRIEKQGPATIAAGENITYTLKVFNNGPNDVSSLSIQDNVPAAVVVNKWTATTSGTATVTGNTTGTNGTIATTGSIAAGTGNYILITVNGTIPSSTVAGNITNTATVNLTTAGLTDYNLANNTSAVTTSIVNNPSLNVSKSGPNTAYAGEQVHYVIQVTNNGPSDATAVNIADVVPVQLQNVNWTATITGGATVNLTTGTGNPAIIANIPQGAGNVVSIDIKGTIDPGFAGSITNTATAQIGANPVITSPAVVTVVTQQTALSIRKSGPASTSPGLPITYTLEVTNAGPSNATAAAITDAIPAILQNVSWTASAQNGAAITTGATGTGNALNVVANIPGAVNARVLITITGTIPSSATADLVNTATVTPTEPGNPPVVSNQVTTTLTRTPGLVLVKSGPATAASGQQITYTLNLSNAGPSDAVNTAISDLVPAAVQNVTWTTTATGAAVVNSGATGTRNQVTANVNVPVGAAITVTITGTIDPTFNNTLTNQAVATPSEPGITPVTSTVSTVVKPVVNLSITKSGPATLLAGQEIDYQITVINSGPSTALNAAISDLVQADIINVQWTASTTGNAVLTGASSGNSNTIATTANLTTAPGDALIIQVKGTVNPAFNGTLTNTATVTPTETGSTPTTSAPVITVVSRKPVINIVKTGPANVVAGAAINYLITVNNQGTGDAIGLAISDVIPAQLTGINWTATTSGAATLSGTTSGTTSNIALTGNIPAGAANVITINVSAVVPANLNTSITNTATATPAEAGVTPVSSSVTTTVSRVPILNITKSGPANATAGTTVQYIITTVNTSTSDAIAAVITDAVPAGLTGVSWTATAAGAATVTSGATGSSNNVSVTANIPAGNANTITIVVTGSLPAGATAAIQNTATVTPAEPGTVPQTTPPVNTTVEAVTDLSVTNTVNQALQKVGQPVTFTVQVKNNGPSNATGVKVTDLLPAGYQITSQSATAGTYDPASGLWTIGNLANGGTTTLTIQATLIVGGPYQTTAVVSGNETDPFLTNNTAIATVSVVNSDPVANPDTNTLLEDQTLTVTAANGVLANDTDVDHDVLSVSKFTIAGITGDQTPGSPVLIAGVGTITLNSDGGYIFAPAQDYNGPVPVITYTVIDGKGGSANSTLTLSVTPVNDAPSFVKGADQTVLQYAGAQTIPEWATAISPGPANESSQLVNFIVTNANNALFTTQPAIAPDGTLTYTPAFGATGTVTVTVILKDNGGTANGGVDQSAPQTFTITITPGTPAMTLTKVANNTGSKAGDVITYTIVATNTGNVTLSNIVVADPGADAGSISPANIVTLAPGASSTVTAKHTLTQADVDGGKFSNQASAKGTDPSGNPVDKPKSDDPNTPTPDDATVIVLTPKPAVTLVKTGVISTDNNSITYTFVVQNTGNVTFTTVLLNDAKLGLTNLPVNVGTGLAPGASVTTTQVYTLTQADKNAGNVTNTANVKATAAGGATATDISGTDATNDTPTVVAITPSGGLSLVKTGVFSGNQITYTFTVQNLGNVTLNPVTFSDAKLGIVNRTIDVGGGLLPGATASITQLYTLTQADKDAGTVTNTAIAKAITPSGAVVTATSGTAANNNNPTVIVVTKSPVANDDQAQTNANTSVRVDVLTNDNPGSSSFDKATVVVITQPAHGKVIVNSDGTITYTPDPGYTGPDNFTYQVKDIYGYLTNVANVAITVSFFEIKIPNLITPNGDGINDTFEIRGLNQYGDNELIIVNRWGNEVYRQRNYQNTWTGEGLNEGTYYYLLKVKAKGSNGDWQIFKGYITLIRAFKK</sequence>
<dbReference type="InterPro" id="IPR026341">
    <property type="entry name" value="T9SS_type_B"/>
</dbReference>
<feature type="domain" description="DUF11" evidence="2">
    <location>
        <begin position="1407"/>
        <end position="1513"/>
    </location>
</feature>
<evidence type="ECO:0000259" key="2">
    <source>
        <dbReference type="Pfam" id="PF01345"/>
    </source>
</evidence>
<feature type="domain" description="DUF11" evidence="2">
    <location>
        <begin position="2179"/>
        <end position="2291"/>
    </location>
</feature>
<feature type="domain" description="DUF11" evidence="2">
    <location>
        <begin position="2307"/>
        <end position="2428"/>
    </location>
</feature>
<feature type="domain" description="DUF7507" evidence="5">
    <location>
        <begin position="4312"/>
        <end position="4400"/>
    </location>
</feature>
<dbReference type="Pfam" id="PF13585">
    <property type="entry name" value="CHU_C"/>
    <property type="match status" value="1"/>
</dbReference>
<dbReference type="Pfam" id="PF24346">
    <property type="entry name" value="DUF7507"/>
    <property type="match status" value="3"/>
</dbReference>
<feature type="domain" description="DUF7507" evidence="5">
    <location>
        <begin position="4189"/>
        <end position="4286"/>
    </location>
</feature>
<feature type="domain" description="DUF11" evidence="2">
    <location>
        <begin position="3219"/>
        <end position="3318"/>
    </location>
</feature>
<dbReference type="Gene3D" id="2.60.40.10">
    <property type="entry name" value="Immunoglobulins"/>
    <property type="match status" value="7"/>
</dbReference>
<feature type="domain" description="DUF11" evidence="2">
    <location>
        <begin position="1272"/>
        <end position="1390"/>
    </location>
</feature>
<evidence type="ECO:0000259" key="4">
    <source>
        <dbReference type="Pfam" id="PF20009"/>
    </source>
</evidence>
<proteinExistence type="predicted"/>
<feature type="domain" description="DUF7507" evidence="5">
    <location>
        <begin position="4068"/>
        <end position="4167"/>
    </location>
</feature>
<accession>A0A7X0J3Y0</accession>
<feature type="domain" description="DUF11" evidence="2">
    <location>
        <begin position="3084"/>
        <end position="3201"/>
    </location>
</feature>
<dbReference type="PANTHER" id="PTHR34819">
    <property type="entry name" value="LARGE CYSTEINE-RICH PERIPLASMIC PROTEIN OMCB"/>
    <property type="match status" value="1"/>
</dbReference>
<feature type="domain" description="DUF11" evidence="2">
    <location>
        <begin position="3471"/>
        <end position="3579"/>
    </location>
</feature>
<feature type="domain" description="DUF11" evidence="2">
    <location>
        <begin position="635"/>
        <end position="754"/>
    </location>
</feature>
<feature type="domain" description="DUF11" evidence="2">
    <location>
        <begin position="2958"/>
        <end position="3060"/>
    </location>
</feature>
<feature type="domain" description="DUF11" evidence="2">
    <location>
        <begin position="1917"/>
        <end position="2037"/>
    </location>
</feature>
<dbReference type="InterPro" id="IPR055354">
    <property type="entry name" value="DUF7507"/>
</dbReference>
<feature type="domain" description="DUF11" evidence="2">
    <location>
        <begin position="1660"/>
        <end position="1766"/>
    </location>
</feature>
<evidence type="ECO:0000313" key="7">
    <source>
        <dbReference type="Proteomes" id="UP000521017"/>
    </source>
</evidence>
<dbReference type="NCBIfam" id="TIGR01451">
    <property type="entry name" value="B_ant_repeat"/>
    <property type="match status" value="26"/>
</dbReference>
<dbReference type="Pfam" id="PF17963">
    <property type="entry name" value="Big_9"/>
    <property type="match status" value="1"/>
</dbReference>
<dbReference type="EMBL" id="JACHCC010000007">
    <property type="protein sequence ID" value="MBB6500684.1"/>
    <property type="molecule type" value="Genomic_DNA"/>
</dbReference>
<feature type="domain" description="DUF11" evidence="2">
    <location>
        <begin position="1530"/>
        <end position="1651"/>
    </location>
</feature>
<name>A0A7X0J3Y0_9SPHI</name>
<dbReference type="RefSeq" id="WP_184625722.1">
    <property type="nucleotide sequence ID" value="NZ_JACHCC010000007.1"/>
</dbReference>
<feature type="domain" description="DUF11" evidence="2">
    <location>
        <begin position="763"/>
        <end position="882"/>
    </location>
</feature>
<feature type="domain" description="DUF11" evidence="2">
    <location>
        <begin position="3728"/>
        <end position="3841"/>
    </location>
</feature>
<dbReference type="InterPro" id="IPR045474">
    <property type="entry name" value="GEVED"/>
</dbReference>
<evidence type="ECO:0000259" key="5">
    <source>
        <dbReference type="Pfam" id="PF24346"/>
    </source>
</evidence>
<feature type="domain" description="DUF11" evidence="2">
    <location>
        <begin position="2821"/>
        <end position="2948"/>
    </location>
</feature>
<evidence type="ECO:0000256" key="1">
    <source>
        <dbReference type="SAM" id="MobiDB-lite"/>
    </source>
</evidence>
<feature type="domain" description="DUF11" evidence="2">
    <location>
        <begin position="1787"/>
        <end position="1900"/>
    </location>
</feature>
<evidence type="ECO:0000313" key="6">
    <source>
        <dbReference type="EMBL" id="MBB6500684.1"/>
    </source>
</evidence>
<gene>
    <name evidence="6" type="ORF">HDF25_002843</name>
</gene>
<protein>
    <submittedName>
        <fullName evidence="6">Putative repeat protein (TIGR01451 family)/gliding motility-associated-like protein</fullName>
    </submittedName>
</protein>
<feature type="domain" description="DUF11" evidence="2">
    <location>
        <begin position="1145"/>
        <end position="1262"/>
    </location>
</feature>
<feature type="region of interest" description="Disordered" evidence="1">
    <location>
        <begin position="4143"/>
        <end position="4181"/>
    </location>
</feature>
<dbReference type="Pfam" id="PF20009">
    <property type="entry name" value="GEVED"/>
    <property type="match status" value="2"/>
</dbReference>
<dbReference type="Pfam" id="PF01345">
    <property type="entry name" value="DUF11"/>
    <property type="match status" value="24"/>
</dbReference>
<feature type="domain" description="Cadherin-like" evidence="3">
    <location>
        <begin position="3844"/>
        <end position="3955"/>
    </location>
</feature>
<organism evidence="6 7">
    <name type="scientific">Pedobacter cryoconitis</name>
    <dbReference type="NCBI Taxonomy" id="188932"/>
    <lineage>
        <taxon>Bacteria</taxon>
        <taxon>Pseudomonadati</taxon>
        <taxon>Bacteroidota</taxon>
        <taxon>Sphingobacteriia</taxon>
        <taxon>Sphingobacteriales</taxon>
        <taxon>Sphingobacteriaceae</taxon>
        <taxon>Pedobacter</taxon>
    </lineage>
</organism>
<dbReference type="PANTHER" id="PTHR34819:SF3">
    <property type="entry name" value="CELL SURFACE PROTEIN"/>
    <property type="match status" value="1"/>
</dbReference>
<dbReference type="Proteomes" id="UP000521017">
    <property type="component" value="Unassembled WGS sequence"/>
</dbReference>
<feature type="domain" description="DUF11" evidence="2">
    <location>
        <begin position="2573"/>
        <end position="2688"/>
    </location>
</feature>
<evidence type="ECO:0000259" key="3">
    <source>
        <dbReference type="Pfam" id="PF17892"/>
    </source>
</evidence>
<feature type="domain" description="DUF11" evidence="2">
    <location>
        <begin position="3599"/>
        <end position="3708"/>
    </location>
</feature>
<feature type="domain" description="GEVED" evidence="4">
    <location>
        <begin position="554"/>
        <end position="628"/>
    </location>
</feature>
<dbReference type="InterPro" id="IPR047589">
    <property type="entry name" value="DUF11_rpt"/>
</dbReference>
<dbReference type="InterPro" id="IPR013783">
    <property type="entry name" value="Ig-like_fold"/>
</dbReference>
<dbReference type="NCBIfam" id="TIGR04131">
    <property type="entry name" value="Bac_Flav_CTERM"/>
    <property type="match status" value="1"/>
</dbReference>
<feature type="domain" description="DUF11" evidence="2">
    <location>
        <begin position="890"/>
        <end position="1011"/>
    </location>
</feature>
<feature type="domain" description="DUF11" evidence="2">
    <location>
        <begin position="1018"/>
        <end position="1137"/>
    </location>
</feature>
<feature type="domain" description="GEVED" evidence="4">
    <location>
        <begin position="385"/>
        <end position="461"/>
    </location>
</feature>
<dbReference type="Pfam" id="PF17892">
    <property type="entry name" value="Cadherin_5"/>
    <property type="match status" value="1"/>
</dbReference>
<feature type="domain" description="DUF11" evidence="2">
    <location>
        <begin position="3340"/>
        <end position="3451"/>
    </location>
</feature>
<dbReference type="InterPro" id="IPR051172">
    <property type="entry name" value="Chlamydia_OmcB"/>
</dbReference>
<comment type="caution">
    <text evidence="6">The sequence shown here is derived from an EMBL/GenBank/DDBJ whole genome shotgun (WGS) entry which is preliminary data.</text>
</comment>
<dbReference type="InterPro" id="IPR041690">
    <property type="entry name" value="Cadherin_5"/>
</dbReference>
<dbReference type="Gene3D" id="2.60.40.1200">
    <property type="match status" value="1"/>
</dbReference>
<feature type="domain" description="DUF11" evidence="2">
    <location>
        <begin position="2435"/>
        <end position="2558"/>
    </location>
</feature>
<dbReference type="Gene3D" id="2.60.40.740">
    <property type="match status" value="1"/>
</dbReference>
<reference evidence="6 7" key="1">
    <citation type="submission" date="2020-08" db="EMBL/GenBank/DDBJ databases">
        <title>Genomic Encyclopedia of Type Strains, Phase IV (KMG-V): Genome sequencing to study the core and pangenomes of soil and plant-associated prokaryotes.</title>
        <authorList>
            <person name="Whitman W."/>
        </authorList>
    </citation>
    <scope>NUCLEOTIDE SEQUENCE [LARGE SCALE GENOMIC DNA]</scope>
    <source>
        <strain evidence="6 7">M2T3</strain>
    </source>
</reference>